<dbReference type="InterPro" id="IPR026960">
    <property type="entry name" value="RVT-Znf"/>
</dbReference>
<evidence type="ECO:0000313" key="2">
    <source>
        <dbReference type="EMBL" id="MCI20195.1"/>
    </source>
</evidence>
<proteinExistence type="predicted"/>
<keyword evidence="3" id="KW-1185">Reference proteome</keyword>
<dbReference type="GO" id="GO:0016853">
    <property type="term" value="F:isomerase activity"/>
    <property type="evidence" value="ECO:0007669"/>
    <property type="project" value="UniProtKB-KW"/>
</dbReference>
<dbReference type="EMBL" id="LXQA010118630">
    <property type="protein sequence ID" value="MCI20195.1"/>
    <property type="molecule type" value="Genomic_DNA"/>
</dbReference>
<protein>
    <submittedName>
        <fullName evidence="2">70 kDa peptidyl-prolyl isomerase</fullName>
    </submittedName>
</protein>
<reference evidence="2 3" key="1">
    <citation type="journal article" date="2018" name="Front. Plant Sci.">
        <title>Red Clover (Trifolium pratense) and Zigzag Clover (T. medium) - A Picture of Genomic Similarities and Differences.</title>
        <authorList>
            <person name="Dluhosova J."/>
            <person name="Istvanek J."/>
            <person name="Nedelnik J."/>
            <person name="Repkova J."/>
        </authorList>
    </citation>
    <scope>NUCLEOTIDE SEQUENCE [LARGE SCALE GENOMIC DNA]</scope>
    <source>
        <strain evidence="3">cv. 10/8</strain>
        <tissue evidence="2">Leaf</tissue>
    </source>
</reference>
<organism evidence="2 3">
    <name type="scientific">Trifolium medium</name>
    <dbReference type="NCBI Taxonomy" id="97028"/>
    <lineage>
        <taxon>Eukaryota</taxon>
        <taxon>Viridiplantae</taxon>
        <taxon>Streptophyta</taxon>
        <taxon>Embryophyta</taxon>
        <taxon>Tracheophyta</taxon>
        <taxon>Spermatophyta</taxon>
        <taxon>Magnoliopsida</taxon>
        <taxon>eudicotyledons</taxon>
        <taxon>Gunneridae</taxon>
        <taxon>Pentapetalae</taxon>
        <taxon>rosids</taxon>
        <taxon>fabids</taxon>
        <taxon>Fabales</taxon>
        <taxon>Fabaceae</taxon>
        <taxon>Papilionoideae</taxon>
        <taxon>50 kb inversion clade</taxon>
        <taxon>NPAAA clade</taxon>
        <taxon>Hologalegina</taxon>
        <taxon>IRL clade</taxon>
        <taxon>Trifolieae</taxon>
        <taxon>Trifolium</taxon>
    </lineage>
</organism>
<dbReference type="Proteomes" id="UP000265520">
    <property type="component" value="Unassembled WGS sequence"/>
</dbReference>
<dbReference type="Pfam" id="PF13966">
    <property type="entry name" value="zf-RVT"/>
    <property type="match status" value="1"/>
</dbReference>
<evidence type="ECO:0000313" key="3">
    <source>
        <dbReference type="Proteomes" id="UP000265520"/>
    </source>
</evidence>
<keyword evidence="2" id="KW-0413">Isomerase</keyword>
<evidence type="ECO:0000259" key="1">
    <source>
        <dbReference type="Pfam" id="PF13966"/>
    </source>
</evidence>
<dbReference type="AlphaFoldDB" id="A0A392QAA7"/>
<sequence>GGVGLAETVVGVGGGDAGECQALLQNFILQILTSHLPTPVDVAEDLIWHKHVPLKVSILAWRLLRDRLPTKVNLASRGIISPDVQSCVAGCGGIESAQHLFISCSIFGSLWSSVGSWIGVSSVPPHHLADHFIQFTHSAGGLRARRSFLQLIWLLCMWIIWKERYN</sequence>
<feature type="domain" description="Reverse transcriptase zinc-binding" evidence="1">
    <location>
        <begin position="43"/>
        <end position="111"/>
    </location>
</feature>
<comment type="caution">
    <text evidence="2">The sequence shown here is derived from an EMBL/GenBank/DDBJ whole genome shotgun (WGS) entry which is preliminary data.</text>
</comment>
<accession>A0A392QAA7</accession>
<feature type="non-terminal residue" evidence="2">
    <location>
        <position position="1"/>
    </location>
</feature>
<name>A0A392QAA7_9FABA</name>
<feature type="non-terminal residue" evidence="2">
    <location>
        <position position="166"/>
    </location>
</feature>